<accession>C8VEE4</accession>
<reference evidence="3" key="2">
    <citation type="journal article" date="2009" name="Fungal Genet. Biol.">
        <title>The 2008 update of the Aspergillus nidulans genome annotation: a community effort.</title>
        <authorList>
            <person name="Wortman J.R."/>
            <person name="Gilsenan J.M."/>
            <person name="Joardar V."/>
            <person name="Deegan J."/>
            <person name="Clutterbuck J."/>
            <person name="Andersen M.R."/>
            <person name="Archer D."/>
            <person name="Bencina M."/>
            <person name="Braus G."/>
            <person name="Coutinho P."/>
            <person name="von Dohren H."/>
            <person name="Doonan J."/>
            <person name="Driessen A.J."/>
            <person name="Durek P."/>
            <person name="Espeso E."/>
            <person name="Fekete E."/>
            <person name="Flipphi M."/>
            <person name="Estrada C.G."/>
            <person name="Geysens S."/>
            <person name="Goldman G."/>
            <person name="de Groot P.W."/>
            <person name="Hansen K."/>
            <person name="Harris S.D."/>
            <person name="Heinekamp T."/>
            <person name="Helmstaedt K."/>
            <person name="Henrissat B."/>
            <person name="Hofmann G."/>
            <person name="Homan T."/>
            <person name="Horio T."/>
            <person name="Horiuchi H."/>
            <person name="James S."/>
            <person name="Jones M."/>
            <person name="Karaffa L."/>
            <person name="Karanyi Z."/>
            <person name="Kato M."/>
            <person name="Keller N."/>
            <person name="Kelly D.E."/>
            <person name="Kiel J.A."/>
            <person name="Kim J.M."/>
            <person name="van der Klei I.J."/>
            <person name="Klis F.M."/>
            <person name="Kovalchuk A."/>
            <person name="Krasevec N."/>
            <person name="Kubicek C.P."/>
            <person name="Liu B."/>
            <person name="Maccabe A."/>
            <person name="Meyer V."/>
            <person name="Mirabito P."/>
            <person name="Miskei M."/>
            <person name="Mos M."/>
            <person name="Mullins J."/>
            <person name="Nelson D.R."/>
            <person name="Nielsen J."/>
            <person name="Oakley B.R."/>
            <person name="Osmani S.A."/>
            <person name="Pakula T."/>
            <person name="Paszewski A."/>
            <person name="Paulsen I."/>
            <person name="Pilsyk S."/>
            <person name="Pocsi I."/>
            <person name="Punt P.J."/>
            <person name="Ram A.F."/>
            <person name="Ren Q."/>
            <person name="Robellet X."/>
            <person name="Robson G."/>
            <person name="Seiboth B."/>
            <person name="van Solingen P."/>
            <person name="Specht T."/>
            <person name="Sun J."/>
            <person name="Taheri-Talesh N."/>
            <person name="Takeshita N."/>
            <person name="Ussery D."/>
            <person name="vanKuyk P.A."/>
            <person name="Visser H."/>
            <person name="van de Vondervoort P.J."/>
            <person name="de Vries R.P."/>
            <person name="Walton J."/>
            <person name="Xiang X."/>
            <person name="Xiong Y."/>
            <person name="Zeng A.P."/>
            <person name="Brandt B.W."/>
            <person name="Cornell M.J."/>
            <person name="van den Hondel C.A."/>
            <person name="Visser J."/>
            <person name="Oliver S.G."/>
            <person name="Turner G."/>
        </authorList>
    </citation>
    <scope>GENOME REANNOTATION</scope>
    <source>
        <strain evidence="3">FGSC A4 / ATCC 38163 / CBS 112.46 / NRRL 194 / M139</strain>
    </source>
</reference>
<dbReference type="HOGENOM" id="CLU_3335560_0_0_1"/>
<feature type="compositionally biased region" description="Basic and acidic residues" evidence="1">
    <location>
        <begin position="1"/>
        <end position="16"/>
    </location>
</feature>
<dbReference type="AlphaFoldDB" id="C8VEE4"/>
<dbReference type="GeneID" id="74897174"/>
<dbReference type="RefSeq" id="XP_050468093.1">
    <property type="nucleotide sequence ID" value="XM_050612141.1"/>
</dbReference>
<organism evidence="2 3">
    <name type="scientific">Emericella nidulans (strain FGSC A4 / ATCC 38163 / CBS 112.46 / NRRL 194 / M139)</name>
    <name type="common">Aspergillus nidulans</name>
    <dbReference type="NCBI Taxonomy" id="227321"/>
    <lineage>
        <taxon>Eukaryota</taxon>
        <taxon>Fungi</taxon>
        <taxon>Dikarya</taxon>
        <taxon>Ascomycota</taxon>
        <taxon>Pezizomycotina</taxon>
        <taxon>Eurotiomycetes</taxon>
        <taxon>Eurotiomycetidae</taxon>
        <taxon>Eurotiales</taxon>
        <taxon>Aspergillaceae</taxon>
        <taxon>Aspergillus</taxon>
        <taxon>Aspergillus subgen. Nidulantes</taxon>
    </lineage>
</organism>
<sequence>MSEHNRAPSCETREHGNAVVFRPRHELQLKLPDSSLTG</sequence>
<protein>
    <submittedName>
        <fullName evidence="2">Uncharacterized protein</fullName>
    </submittedName>
</protein>
<dbReference type="KEGG" id="ani:ANIA_11613"/>
<dbReference type="InParanoid" id="C8VEE4"/>
<dbReference type="Proteomes" id="UP000000560">
    <property type="component" value="Chromosome V"/>
</dbReference>
<name>C8VEE4_EMENI</name>
<evidence type="ECO:0000256" key="1">
    <source>
        <dbReference type="SAM" id="MobiDB-lite"/>
    </source>
</evidence>
<feature type="region of interest" description="Disordered" evidence="1">
    <location>
        <begin position="1"/>
        <end position="21"/>
    </location>
</feature>
<gene>
    <name evidence="2" type="ORF">ANIA_11613</name>
</gene>
<proteinExistence type="predicted"/>
<evidence type="ECO:0000313" key="2">
    <source>
        <dbReference type="EMBL" id="CBF80546.1"/>
    </source>
</evidence>
<keyword evidence="3" id="KW-1185">Reference proteome</keyword>
<evidence type="ECO:0000313" key="3">
    <source>
        <dbReference type="Proteomes" id="UP000000560"/>
    </source>
</evidence>
<dbReference type="EMBL" id="BN001305">
    <property type="protein sequence ID" value="CBF80546.1"/>
    <property type="molecule type" value="Genomic_DNA"/>
</dbReference>
<reference evidence="3" key="1">
    <citation type="journal article" date="2005" name="Nature">
        <title>Sequencing of Aspergillus nidulans and comparative analysis with A. fumigatus and A. oryzae.</title>
        <authorList>
            <person name="Galagan J.E."/>
            <person name="Calvo S.E."/>
            <person name="Cuomo C."/>
            <person name="Ma L.J."/>
            <person name="Wortman J.R."/>
            <person name="Batzoglou S."/>
            <person name="Lee S.I."/>
            <person name="Basturkmen M."/>
            <person name="Spevak C.C."/>
            <person name="Clutterbuck J."/>
            <person name="Kapitonov V."/>
            <person name="Jurka J."/>
            <person name="Scazzocchio C."/>
            <person name="Farman M."/>
            <person name="Butler J."/>
            <person name="Purcell S."/>
            <person name="Harris S."/>
            <person name="Braus G.H."/>
            <person name="Draht O."/>
            <person name="Busch S."/>
            <person name="D'Enfert C."/>
            <person name="Bouchier C."/>
            <person name="Goldman G.H."/>
            <person name="Bell-Pedersen D."/>
            <person name="Griffiths-Jones S."/>
            <person name="Doonan J.H."/>
            <person name="Yu J."/>
            <person name="Vienken K."/>
            <person name="Pain A."/>
            <person name="Freitag M."/>
            <person name="Selker E.U."/>
            <person name="Archer D.B."/>
            <person name="Penalva M.A."/>
            <person name="Oakley B.R."/>
            <person name="Momany M."/>
            <person name="Tanaka T."/>
            <person name="Kumagai T."/>
            <person name="Asai K."/>
            <person name="Machida M."/>
            <person name="Nierman W.C."/>
            <person name="Denning D.W."/>
            <person name="Caddick M."/>
            <person name="Hynes M."/>
            <person name="Paoletti M."/>
            <person name="Fischer R."/>
            <person name="Miller B."/>
            <person name="Dyer P."/>
            <person name="Sachs M.S."/>
            <person name="Osmani S.A."/>
            <person name="Birren B.W."/>
        </authorList>
    </citation>
    <scope>NUCLEOTIDE SEQUENCE [LARGE SCALE GENOMIC DNA]</scope>
    <source>
        <strain evidence="3">FGSC A4 / ATCC 38163 / CBS 112.46 / NRRL 194 / M139</strain>
    </source>
</reference>